<feature type="region of interest" description="Disordered" evidence="1">
    <location>
        <begin position="427"/>
        <end position="447"/>
    </location>
</feature>
<feature type="transmembrane region" description="Helical" evidence="2">
    <location>
        <begin position="350"/>
        <end position="370"/>
    </location>
</feature>
<feature type="compositionally biased region" description="Basic and acidic residues" evidence="1">
    <location>
        <begin position="1"/>
        <end position="15"/>
    </location>
</feature>
<feature type="compositionally biased region" description="Basic residues" evidence="1">
    <location>
        <begin position="101"/>
        <end position="115"/>
    </location>
</feature>
<feature type="compositionally biased region" description="Low complexity" evidence="1">
    <location>
        <begin position="427"/>
        <end position="443"/>
    </location>
</feature>
<name>A0A423UA98_PENVA</name>
<comment type="caution">
    <text evidence="3">The sequence shown here is derived from an EMBL/GenBank/DDBJ whole genome shotgun (WGS) entry which is preliminary data.</text>
</comment>
<evidence type="ECO:0000256" key="2">
    <source>
        <dbReference type="SAM" id="Phobius"/>
    </source>
</evidence>
<dbReference type="Proteomes" id="UP000283509">
    <property type="component" value="Unassembled WGS sequence"/>
</dbReference>
<keyword evidence="4" id="KW-1185">Reference proteome</keyword>
<dbReference type="AlphaFoldDB" id="A0A423UA98"/>
<reference evidence="3 4" key="1">
    <citation type="submission" date="2018-04" db="EMBL/GenBank/DDBJ databases">
        <authorList>
            <person name="Zhang X."/>
            <person name="Yuan J."/>
            <person name="Li F."/>
            <person name="Xiang J."/>
        </authorList>
    </citation>
    <scope>NUCLEOTIDE SEQUENCE [LARGE SCALE GENOMIC DNA]</scope>
    <source>
        <tissue evidence="3">Muscle</tissue>
    </source>
</reference>
<protein>
    <submittedName>
        <fullName evidence="3">Uncharacterized protein</fullName>
    </submittedName>
</protein>
<dbReference type="EMBL" id="QCYY01000243">
    <property type="protein sequence ID" value="ROT85590.1"/>
    <property type="molecule type" value="Genomic_DNA"/>
</dbReference>
<feature type="transmembrane region" description="Helical" evidence="2">
    <location>
        <begin position="251"/>
        <end position="274"/>
    </location>
</feature>
<keyword evidence="2" id="KW-0812">Transmembrane</keyword>
<sequence length="480" mass="53282">MRRHRGGEAEREMRKRPPLSFPKWAPRHCKAASVIPAQSSLAALVVWPRRQLRRSALAEWRRALPRWLEGVAAGLKESASPRPPSEIRCRRRRSPGAWNSRARRKRGQRTGRGARHVVPQKGISGSSGMKKTVMPGIGATPELSPGSQQEHPTPSPSAPPSPLLPSFLPLSSSPIRPRSSSSLPPLRSPLTIPPFSSPFASLLPFILNSSSSRPHALVQFHLSSFAFSFLVLILSTFLLPPLRSPSFYPLVFFPSLSFLSIYLFPSISLFSFYFHLSLPPLLFSPFPFPSFSSLFFSLCLSFSFPLPLFALPLHSLPLFPFSFHLPFSVPLSFFYFFLSNFHSLPLPSPSYPSTSLTMPLLFLLPFHLLYPLPLLRYVSPSPLPLFVPFFSSLSLSVPYYFPSLSPLLSPSTFLPLLSPSPSLSLPSKHLHTPSSPSSSPTPSNCRSTRPRPSLLFYLLSFSTIVVAHPRDGSMVGLDYS</sequence>
<keyword evidence="2" id="KW-1133">Transmembrane helix</keyword>
<feature type="compositionally biased region" description="Pro residues" evidence="1">
    <location>
        <begin position="153"/>
        <end position="163"/>
    </location>
</feature>
<keyword evidence="2" id="KW-0472">Membrane</keyword>
<gene>
    <name evidence="3" type="ORF">C7M84_011291</name>
</gene>
<evidence type="ECO:0000313" key="3">
    <source>
        <dbReference type="EMBL" id="ROT85590.1"/>
    </source>
</evidence>
<proteinExistence type="predicted"/>
<evidence type="ECO:0000256" key="1">
    <source>
        <dbReference type="SAM" id="MobiDB-lite"/>
    </source>
</evidence>
<feature type="region of interest" description="Disordered" evidence="1">
    <location>
        <begin position="75"/>
        <end position="163"/>
    </location>
</feature>
<accession>A0A423UA98</accession>
<evidence type="ECO:0000313" key="4">
    <source>
        <dbReference type="Proteomes" id="UP000283509"/>
    </source>
</evidence>
<feature type="region of interest" description="Disordered" evidence="1">
    <location>
        <begin position="1"/>
        <end position="23"/>
    </location>
</feature>
<feature type="transmembrane region" description="Helical" evidence="2">
    <location>
        <begin position="219"/>
        <end position="239"/>
    </location>
</feature>
<organism evidence="3 4">
    <name type="scientific">Penaeus vannamei</name>
    <name type="common">Whiteleg shrimp</name>
    <name type="synonym">Litopenaeus vannamei</name>
    <dbReference type="NCBI Taxonomy" id="6689"/>
    <lineage>
        <taxon>Eukaryota</taxon>
        <taxon>Metazoa</taxon>
        <taxon>Ecdysozoa</taxon>
        <taxon>Arthropoda</taxon>
        <taxon>Crustacea</taxon>
        <taxon>Multicrustacea</taxon>
        <taxon>Malacostraca</taxon>
        <taxon>Eumalacostraca</taxon>
        <taxon>Eucarida</taxon>
        <taxon>Decapoda</taxon>
        <taxon>Dendrobranchiata</taxon>
        <taxon>Penaeoidea</taxon>
        <taxon>Penaeidae</taxon>
        <taxon>Penaeus</taxon>
    </lineage>
</organism>
<feature type="transmembrane region" description="Helical" evidence="2">
    <location>
        <begin position="318"/>
        <end position="338"/>
    </location>
</feature>
<feature type="transmembrane region" description="Helical" evidence="2">
    <location>
        <begin position="294"/>
        <end position="311"/>
    </location>
</feature>
<reference evidence="3 4" key="2">
    <citation type="submission" date="2019-01" db="EMBL/GenBank/DDBJ databases">
        <title>The decoding of complex shrimp genome reveals the adaptation for benthos swimmer, frequently molting mechanism and breeding impact on genome.</title>
        <authorList>
            <person name="Sun Y."/>
            <person name="Gao Y."/>
            <person name="Yu Y."/>
        </authorList>
    </citation>
    <scope>NUCLEOTIDE SEQUENCE [LARGE SCALE GENOMIC DNA]</scope>
    <source>
        <tissue evidence="3">Muscle</tissue>
    </source>
</reference>
<feature type="transmembrane region" description="Helical" evidence="2">
    <location>
        <begin position="382"/>
        <end position="401"/>
    </location>
</feature>